<comment type="caution">
    <text evidence="2">The sequence shown here is derived from an EMBL/GenBank/DDBJ whole genome shotgun (WGS) entry which is preliminary data.</text>
</comment>
<gene>
    <name evidence="2" type="ORF">LTSESEN_2854</name>
</gene>
<evidence type="ECO:0000313" key="2">
    <source>
        <dbReference type="EMBL" id="EHC87925.1"/>
    </source>
</evidence>
<dbReference type="Proteomes" id="UP000005065">
    <property type="component" value="Unassembled WGS sequence"/>
</dbReference>
<name>G5R0R4_SALSE</name>
<accession>G5R0R4</accession>
<dbReference type="EMBL" id="AFCU01000929">
    <property type="protein sequence ID" value="EHC87925.1"/>
    <property type="molecule type" value="Genomic_DNA"/>
</dbReference>
<keyword evidence="1" id="KW-0472">Membrane</keyword>
<evidence type="ECO:0000256" key="1">
    <source>
        <dbReference type="SAM" id="Phobius"/>
    </source>
</evidence>
<feature type="transmembrane region" description="Helical" evidence="1">
    <location>
        <begin position="12"/>
        <end position="32"/>
    </location>
</feature>
<reference evidence="2 3" key="1">
    <citation type="journal article" date="2011" name="BMC Genomics">
        <title>Genome sequencing reveals diversification of virulence factor content and possible host adaptation in distinct subpopulations of Salmonella enterica.</title>
        <authorList>
            <person name="den Bakker H.C."/>
            <person name="Moreno Switt A.I."/>
            <person name="Govoni G."/>
            <person name="Cummings C.A."/>
            <person name="Ranieri M.L."/>
            <person name="Degoricija L."/>
            <person name="Hoelzer K."/>
            <person name="Rodriguez-Rivera L.D."/>
            <person name="Brown S."/>
            <person name="Bolchacova E."/>
            <person name="Furtado M.R."/>
            <person name="Wiedmann M."/>
        </authorList>
    </citation>
    <scope>NUCLEOTIDE SEQUENCE [LARGE SCALE GENOMIC DNA]</scope>
    <source>
        <strain evidence="2 3">A4-543</strain>
    </source>
</reference>
<sequence>MKKVKKLSLTDLVLYGLVFMVPIAPVSLYGVVYNLSHGMVALVYIIGAIDRDVFYRVQ</sequence>
<dbReference type="AlphaFoldDB" id="G5R0R4"/>
<evidence type="ECO:0000313" key="3">
    <source>
        <dbReference type="Proteomes" id="UP000005065"/>
    </source>
</evidence>
<keyword evidence="1" id="KW-1133">Transmembrane helix</keyword>
<feature type="non-terminal residue" evidence="2">
    <location>
        <position position="58"/>
    </location>
</feature>
<keyword evidence="1" id="KW-0812">Transmembrane</keyword>
<organism evidence="2 3">
    <name type="scientific">Salmonella enterica subsp. enterica serovar Senftenberg str. A4-543</name>
    <dbReference type="NCBI Taxonomy" id="913082"/>
    <lineage>
        <taxon>Bacteria</taxon>
        <taxon>Pseudomonadati</taxon>
        <taxon>Pseudomonadota</taxon>
        <taxon>Gammaproteobacteria</taxon>
        <taxon>Enterobacterales</taxon>
        <taxon>Enterobacteriaceae</taxon>
        <taxon>Salmonella</taxon>
    </lineage>
</organism>
<proteinExistence type="predicted"/>
<protein>
    <submittedName>
        <fullName evidence="2">Putative amino acid permease</fullName>
    </submittedName>
</protein>